<dbReference type="InterPro" id="IPR050923">
    <property type="entry name" value="Cell_Proc_Reg/RNA_Proc"/>
</dbReference>
<feature type="region of interest" description="Disordered" evidence="3">
    <location>
        <begin position="306"/>
        <end position="332"/>
    </location>
</feature>
<sequence>MSSNEFKVPDLPVKSPVPPKKEISGEIPPNGTEVPKLPYKKPEWSALPKKDYSMEIIKNGVIIDTFNIPDSEEFIVLGRLPLCDVQMDHPSISRYHAVIQFSNKGMPFLYDLGSAHGTFLNKNVLPPNQYIPLHVGDMIKFGQSTRIYIFQGPNEEEIQKSEEMYEKYQEMKKKKLDELNKKNVEEEDEGISWGFGEDATEETIEKMEDIRSDYKPNENAFYYKDPKKALRNWLENRGSEMEFQIAEETHSHAKLYIAKVILPLEDSYGPVSVTGSGLKKKDAEKEAALNACIKIDQYIGFKAPVREKKSKHNSDDESDNDTYYDRTGQVEKKKKLLQQKKSHKKEEVDTHETLIKKNSAIDEQILDIQKEIEEAKKQQLERNQHKEEDYDLDNYMNSLNESLNKKKIRPIHILNKELENLKKEKERIIKLLRITRPNIDIFSLMQQSKNESKKEENLNVTQNHDSSVSEKKVINENEKSSEKESNEKSVNSNKREYSEINEVSTSSEVQENKKQKVEKGENNDINDIDDDKTKDKNISNNDNNIEKITQKKEKKEKFKRKFGVVNKETSELLDNKIKEDIIDWLPPEQRDKEYNNMNAEYGY</sequence>
<evidence type="ECO:0000256" key="3">
    <source>
        <dbReference type="SAM" id="MobiDB-lite"/>
    </source>
</evidence>
<evidence type="ECO:0000256" key="2">
    <source>
        <dbReference type="SAM" id="Coils"/>
    </source>
</evidence>
<comment type="caution">
    <text evidence="6">The sequence shown here is derived from an EMBL/GenBank/DDBJ whole genome shotgun (WGS) entry which is preliminary data.</text>
</comment>
<dbReference type="CDD" id="cd22677">
    <property type="entry name" value="FHA_Kanadaptin"/>
    <property type="match status" value="1"/>
</dbReference>
<evidence type="ECO:0008006" key="8">
    <source>
        <dbReference type="Google" id="ProtNLM"/>
    </source>
</evidence>
<dbReference type="PROSITE" id="PS50137">
    <property type="entry name" value="DS_RBD"/>
    <property type="match status" value="1"/>
</dbReference>
<feature type="compositionally biased region" description="Basic and acidic residues" evidence="3">
    <location>
        <begin position="467"/>
        <end position="498"/>
    </location>
</feature>
<dbReference type="PANTHER" id="PTHR23308">
    <property type="entry name" value="NUCLEAR INHIBITOR OF PROTEIN PHOSPHATASE-1"/>
    <property type="match status" value="1"/>
</dbReference>
<feature type="region of interest" description="Disordered" evidence="3">
    <location>
        <begin position="1"/>
        <end position="36"/>
    </location>
</feature>
<dbReference type="AlphaFoldDB" id="A0A1Y2BRX9"/>
<dbReference type="FunFam" id="2.60.200.20:FF:000053">
    <property type="entry name" value="Os06g0275900 protein"/>
    <property type="match status" value="1"/>
</dbReference>
<dbReference type="PROSITE" id="PS50006">
    <property type="entry name" value="FHA_DOMAIN"/>
    <property type="match status" value="1"/>
</dbReference>
<evidence type="ECO:0000259" key="4">
    <source>
        <dbReference type="PROSITE" id="PS50006"/>
    </source>
</evidence>
<evidence type="ECO:0000256" key="1">
    <source>
        <dbReference type="PROSITE-ProRule" id="PRU00266"/>
    </source>
</evidence>
<feature type="compositionally biased region" description="Basic and acidic residues" evidence="3">
    <location>
        <begin position="306"/>
        <end position="315"/>
    </location>
</feature>
<keyword evidence="2" id="KW-0175">Coiled coil</keyword>
<evidence type="ECO:0000313" key="6">
    <source>
        <dbReference type="EMBL" id="ORY37518.1"/>
    </source>
</evidence>
<feature type="coiled-coil region" evidence="2">
    <location>
        <begin position="154"/>
        <end position="189"/>
    </location>
</feature>
<dbReference type="EMBL" id="MCOG01000142">
    <property type="protein sequence ID" value="ORY37518.1"/>
    <property type="molecule type" value="Genomic_DNA"/>
</dbReference>
<accession>A0A1Y2BRX9</accession>
<dbReference type="Pfam" id="PF00498">
    <property type="entry name" value="FHA"/>
    <property type="match status" value="1"/>
</dbReference>
<dbReference type="InterPro" id="IPR014720">
    <property type="entry name" value="dsRBD_dom"/>
</dbReference>
<dbReference type="SMART" id="SM00358">
    <property type="entry name" value="DSRM"/>
    <property type="match status" value="1"/>
</dbReference>
<dbReference type="Pfam" id="PF00035">
    <property type="entry name" value="dsrm"/>
    <property type="match status" value="1"/>
</dbReference>
<proteinExistence type="predicted"/>
<dbReference type="InterPro" id="IPR008984">
    <property type="entry name" value="SMAD_FHA_dom_sf"/>
</dbReference>
<feature type="compositionally biased region" description="Basic and acidic residues" evidence="3">
    <location>
        <begin position="510"/>
        <end position="522"/>
    </location>
</feature>
<dbReference type="InterPro" id="IPR000253">
    <property type="entry name" value="FHA_dom"/>
</dbReference>
<dbReference type="STRING" id="1754190.A0A1Y2BRX9"/>
<feature type="domain" description="FHA" evidence="4">
    <location>
        <begin position="75"/>
        <end position="125"/>
    </location>
</feature>
<feature type="compositionally biased region" description="Basic and acidic residues" evidence="3">
    <location>
        <begin position="544"/>
        <end position="556"/>
    </location>
</feature>
<dbReference type="OrthoDB" id="444265at2759"/>
<dbReference type="GO" id="GO:0003723">
    <property type="term" value="F:RNA binding"/>
    <property type="evidence" value="ECO:0007669"/>
    <property type="project" value="UniProtKB-UniRule"/>
</dbReference>
<dbReference type="SUPFAM" id="SSF49879">
    <property type="entry name" value="SMAD/FHA domain"/>
    <property type="match status" value="1"/>
</dbReference>
<organism evidence="6 7">
    <name type="scientific">Neocallimastix californiae</name>
    <dbReference type="NCBI Taxonomy" id="1754190"/>
    <lineage>
        <taxon>Eukaryota</taxon>
        <taxon>Fungi</taxon>
        <taxon>Fungi incertae sedis</taxon>
        <taxon>Chytridiomycota</taxon>
        <taxon>Chytridiomycota incertae sedis</taxon>
        <taxon>Neocallimastigomycetes</taxon>
        <taxon>Neocallimastigales</taxon>
        <taxon>Neocallimastigaceae</taxon>
        <taxon>Neocallimastix</taxon>
    </lineage>
</organism>
<name>A0A1Y2BRX9_9FUNG</name>
<protein>
    <recommendedName>
        <fullName evidence="8">SMAD/FHA domain-containing protein</fullName>
    </recommendedName>
</protein>
<dbReference type="Proteomes" id="UP000193920">
    <property type="component" value="Unassembled WGS sequence"/>
</dbReference>
<keyword evidence="7" id="KW-1185">Reference proteome</keyword>
<dbReference type="Gene3D" id="2.60.200.20">
    <property type="match status" value="1"/>
</dbReference>
<feature type="domain" description="DRBM" evidence="5">
    <location>
        <begin position="225"/>
        <end position="297"/>
    </location>
</feature>
<dbReference type="SUPFAM" id="SSF54768">
    <property type="entry name" value="dsRNA-binding domain-like"/>
    <property type="match status" value="1"/>
</dbReference>
<dbReference type="SMART" id="SM00240">
    <property type="entry name" value="FHA"/>
    <property type="match status" value="1"/>
</dbReference>
<evidence type="ECO:0000259" key="5">
    <source>
        <dbReference type="PROSITE" id="PS50137"/>
    </source>
</evidence>
<dbReference type="Gene3D" id="3.30.160.20">
    <property type="match status" value="1"/>
</dbReference>
<feature type="region of interest" description="Disordered" evidence="3">
    <location>
        <begin position="448"/>
        <end position="557"/>
    </location>
</feature>
<reference evidence="6 7" key="1">
    <citation type="submission" date="2016-08" db="EMBL/GenBank/DDBJ databases">
        <title>A Parts List for Fungal Cellulosomes Revealed by Comparative Genomics.</title>
        <authorList>
            <consortium name="DOE Joint Genome Institute"/>
            <person name="Haitjema C.H."/>
            <person name="Gilmore S.P."/>
            <person name="Henske J.K."/>
            <person name="Solomon K.V."/>
            <person name="De Groot R."/>
            <person name="Kuo A."/>
            <person name="Mondo S.J."/>
            <person name="Salamov A.A."/>
            <person name="Labutti K."/>
            <person name="Zhao Z."/>
            <person name="Chiniquy J."/>
            <person name="Barry K."/>
            <person name="Brewer H.M."/>
            <person name="Purvine S.O."/>
            <person name="Wright A.T."/>
            <person name="Boxma B."/>
            <person name="Van Alen T."/>
            <person name="Hackstein J.H."/>
            <person name="Baker S.E."/>
            <person name="Grigoriev I.V."/>
            <person name="O'Malley M.A."/>
        </authorList>
    </citation>
    <scope>NUCLEOTIDE SEQUENCE [LARGE SCALE GENOMIC DNA]</scope>
    <source>
        <strain evidence="6 7">G1</strain>
    </source>
</reference>
<evidence type="ECO:0000313" key="7">
    <source>
        <dbReference type="Proteomes" id="UP000193920"/>
    </source>
</evidence>
<gene>
    <name evidence="6" type="ORF">LY90DRAFT_672780</name>
</gene>
<feature type="coiled-coil region" evidence="2">
    <location>
        <begin position="358"/>
        <end position="435"/>
    </location>
</feature>
<keyword evidence="1" id="KW-0694">RNA-binding</keyword>